<evidence type="ECO:0000259" key="4">
    <source>
        <dbReference type="Pfam" id="PF20147"/>
    </source>
</evidence>
<name>A0A9P6MG97_9FUNG</name>
<accession>A0A9P6MG97</accession>
<dbReference type="EMBL" id="JAAAHW010000912">
    <property type="protein sequence ID" value="KAF9998054.1"/>
    <property type="molecule type" value="Genomic_DNA"/>
</dbReference>
<dbReference type="GO" id="GO:0043657">
    <property type="term" value="C:host cell"/>
    <property type="evidence" value="ECO:0007669"/>
    <property type="project" value="UniProtKB-SubCell"/>
</dbReference>
<evidence type="ECO:0000256" key="1">
    <source>
        <dbReference type="ARBA" id="ARBA00004340"/>
    </source>
</evidence>
<comment type="subcellular location">
    <subcellularLocation>
        <location evidence="1">Host cell</location>
    </subcellularLocation>
    <subcellularLocation>
        <location evidence="2">Secreted</location>
    </subcellularLocation>
</comment>
<reference evidence="5" key="1">
    <citation type="journal article" date="2020" name="Fungal Divers.">
        <title>Resolving the Mortierellaceae phylogeny through synthesis of multi-gene phylogenetics and phylogenomics.</title>
        <authorList>
            <person name="Vandepol N."/>
            <person name="Liber J."/>
            <person name="Desiro A."/>
            <person name="Na H."/>
            <person name="Kennedy M."/>
            <person name="Barry K."/>
            <person name="Grigoriev I.V."/>
            <person name="Miller A.N."/>
            <person name="O'Donnell K."/>
            <person name="Stajich J.E."/>
            <person name="Bonito G."/>
        </authorList>
    </citation>
    <scope>NUCLEOTIDE SEQUENCE</scope>
    <source>
        <strain evidence="5">MES-2147</strain>
    </source>
</reference>
<dbReference type="OrthoDB" id="2447948at2759"/>
<dbReference type="AlphaFoldDB" id="A0A9P6MG97"/>
<dbReference type="GO" id="GO:0005576">
    <property type="term" value="C:extracellular region"/>
    <property type="evidence" value="ECO:0007669"/>
    <property type="project" value="UniProtKB-SubCell"/>
</dbReference>
<feature type="domain" description="Crinkler effector protein N-terminal" evidence="4">
    <location>
        <begin position="5"/>
        <end position="109"/>
    </location>
</feature>
<dbReference type="Pfam" id="PF20147">
    <property type="entry name" value="Crinkler"/>
    <property type="match status" value="1"/>
</dbReference>
<evidence type="ECO:0000256" key="3">
    <source>
        <dbReference type="ARBA" id="ARBA00022525"/>
    </source>
</evidence>
<comment type="caution">
    <text evidence="5">The sequence shown here is derived from an EMBL/GenBank/DDBJ whole genome shotgun (WGS) entry which is preliminary data.</text>
</comment>
<keyword evidence="6" id="KW-1185">Reference proteome</keyword>
<evidence type="ECO:0000313" key="6">
    <source>
        <dbReference type="Proteomes" id="UP000749646"/>
    </source>
</evidence>
<dbReference type="InterPro" id="IPR045379">
    <property type="entry name" value="Crinkler_N"/>
</dbReference>
<protein>
    <recommendedName>
        <fullName evidence="4">Crinkler effector protein N-terminal domain-containing protein</fullName>
    </recommendedName>
</protein>
<evidence type="ECO:0000313" key="5">
    <source>
        <dbReference type="EMBL" id="KAF9998054.1"/>
    </source>
</evidence>
<dbReference type="Proteomes" id="UP000749646">
    <property type="component" value="Unassembled WGS sequence"/>
</dbReference>
<gene>
    <name evidence="5" type="ORF">BGZ65_006408</name>
</gene>
<evidence type="ECO:0000256" key="2">
    <source>
        <dbReference type="ARBA" id="ARBA00004613"/>
    </source>
</evidence>
<sequence>MTNILTLFCLVDGESASSAFNVRLPPGRYVNDLKTAIKREKSPEFDDIAADKLTLWKVLIPYNSAKKNLKFYLGQLQANEKEELDDPMTRLNKMFTEQPPDDTISIIVEHPRSGGKRKPEEHDLNDFKKRAKALATLLAGQDLNLEDLNLPNPPIRWKHNFYDRDKFFKTIIPDIIRNYDSRGQMERKSQTIFLFPGGSGIGKTRAGYELQRLVTHADQLRINLDTGTGETLDTFRTALQNPCYLYVNLYGVCEYNHDVDEHHEGSVRIGARLAVAAGLGSSHLNRMRRFPLAQETAAEMAR</sequence>
<keyword evidence="3" id="KW-0964">Secreted</keyword>
<proteinExistence type="predicted"/>
<organism evidence="5 6">
    <name type="scientific">Modicella reniformis</name>
    <dbReference type="NCBI Taxonomy" id="1440133"/>
    <lineage>
        <taxon>Eukaryota</taxon>
        <taxon>Fungi</taxon>
        <taxon>Fungi incertae sedis</taxon>
        <taxon>Mucoromycota</taxon>
        <taxon>Mortierellomycotina</taxon>
        <taxon>Mortierellomycetes</taxon>
        <taxon>Mortierellales</taxon>
        <taxon>Mortierellaceae</taxon>
        <taxon>Modicella</taxon>
    </lineage>
</organism>